<feature type="chain" id="PRO_5044549793" evidence="4">
    <location>
        <begin position="22"/>
        <end position="523"/>
    </location>
</feature>
<evidence type="ECO:0000256" key="3">
    <source>
        <dbReference type="ARBA" id="ARBA00023180"/>
    </source>
</evidence>
<dbReference type="Proteomes" id="UP000440198">
    <property type="component" value="Unassembled WGS sequence"/>
</dbReference>
<dbReference type="InterPro" id="IPR012334">
    <property type="entry name" value="Pectin_lyas_fold"/>
</dbReference>
<evidence type="ECO:0000256" key="4">
    <source>
        <dbReference type="SAM" id="SignalP"/>
    </source>
</evidence>
<evidence type="ECO:0000313" key="5">
    <source>
        <dbReference type="EMBL" id="CUN75096.1"/>
    </source>
</evidence>
<protein>
    <submittedName>
        <fullName evidence="5">Pectate lyase</fullName>
        <ecNumber evidence="5">4.2.2.2</ecNumber>
        <ecNumber evidence="5">4.2.2.22</ecNumber>
    </submittedName>
</protein>
<evidence type="ECO:0000313" key="10">
    <source>
        <dbReference type="Proteomes" id="UP000440198"/>
    </source>
</evidence>
<keyword evidence="5" id="KW-0456">Lyase</keyword>
<dbReference type="GO" id="GO:0030570">
    <property type="term" value="F:pectate lyase activity"/>
    <property type="evidence" value="ECO:0007669"/>
    <property type="project" value="UniProtKB-EC"/>
</dbReference>
<dbReference type="InterPro" id="IPR018082">
    <property type="entry name" value="AmbAllergen"/>
</dbReference>
<dbReference type="STRING" id="338188.ERS852397_00789"/>
<proteinExistence type="predicted"/>
<keyword evidence="1" id="KW-0479">Metal-binding</keyword>
<dbReference type="EC" id="4.2.2.22" evidence="5"/>
<evidence type="ECO:0000313" key="8">
    <source>
        <dbReference type="Proteomes" id="UP000095517"/>
    </source>
</evidence>
<evidence type="ECO:0000313" key="7">
    <source>
        <dbReference type="EMBL" id="KAA5259734.1"/>
    </source>
</evidence>
<reference evidence="5 8" key="1">
    <citation type="submission" date="2015-09" db="EMBL/GenBank/DDBJ databases">
        <authorList>
            <consortium name="Pathogen Informatics"/>
        </authorList>
    </citation>
    <scope>NUCLEOTIDE SEQUENCE [LARGE SCALE GENOMIC DNA]</scope>
    <source>
        <strain evidence="5 8">2789STDY5608840</strain>
    </source>
</reference>
<dbReference type="EMBL" id="VWAG01000003">
    <property type="protein sequence ID" value="KAA5259734.1"/>
    <property type="molecule type" value="Genomic_DNA"/>
</dbReference>
<keyword evidence="3" id="KW-0325">Glycoprotein</keyword>
<dbReference type="Gene3D" id="2.160.20.10">
    <property type="entry name" value="Single-stranded right-handed beta-helix, Pectin lyase-like"/>
    <property type="match status" value="1"/>
</dbReference>
<dbReference type="SUPFAM" id="SSF51126">
    <property type="entry name" value="Pectin lyase-like"/>
    <property type="match status" value="1"/>
</dbReference>
<reference evidence="9 10" key="2">
    <citation type="journal article" date="2019" name="Nat. Med.">
        <title>A library of human gut bacterial isolates paired with longitudinal multiomics data enables mechanistic microbiome research.</title>
        <authorList>
            <person name="Poyet M."/>
            <person name="Groussin M."/>
            <person name="Gibbons S.M."/>
            <person name="Avila-Pacheco J."/>
            <person name="Jiang X."/>
            <person name="Kearney S.M."/>
            <person name="Perrotta A.R."/>
            <person name="Berdy B."/>
            <person name="Zhao S."/>
            <person name="Lieberman T.D."/>
            <person name="Swanson P.K."/>
            <person name="Smith M."/>
            <person name="Roesemann S."/>
            <person name="Alexander J.E."/>
            <person name="Rich S.A."/>
            <person name="Livny J."/>
            <person name="Vlamakis H."/>
            <person name="Clish C."/>
            <person name="Bullock K."/>
            <person name="Deik A."/>
            <person name="Scott J."/>
            <person name="Pierce K.A."/>
            <person name="Xavier R.J."/>
            <person name="Alm E.J."/>
        </authorList>
    </citation>
    <scope>NUCLEOTIDE SEQUENCE [LARGE SCALE GENOMIC DNA]</scope>
    <source>
        <strain evidence="7 10">BIOML-A2</strain>
        <strain evidence="6 9">BIOML-A6</strain>
    </source>
</reference>
<dbReference type="GO" id="GO:0046872">
    <property type="term" value="F:metal ion binding"/>
    <property type="evidence" value="ECO:0007669"/>
    <property type="project" value="UniProtKB-KW"/>
</dbReference>
<dbReference type="InterPro" id="IPR011050">
    <property type="entry name" value="Pectin_lyase_fold/virulence"/>
</dbReference>
<evidence type="ECO:0000313" key="9">
    <source>
        <dbReference type="Proteomes" id="UP000421791"/>
    </source>
</evidence>
<dbReference type="Proteomes" id="UP000095517">
    <property type="component" value="Unassembled WGS sequence"/>
</dbReference>
<dbReference type="EMBL" id="VWAK01000002">
    <property type="protein sequence ID" value="KAA5232707.1"/>
    <property type="molecule type" value="Genomic_DNA"/>
</dbReference>
<dbReference type="EMBL" id="CYZH01000003">
    <property type="protein sequence ID" value="CUN75096.1"/>
    <property type="molecule type" value="Genomic_DNA"/>
</dbReference>
<sequence length="523" mass="57854">MMKKYFYFLCITILPLCGVWACSNENTESHDEFGNQGENIPTAIKKLDYGQLLAFPGAEGHGRSTTGGRGGSVYHVTTLEDNPTNPQKGSFRWALTQKGARTIVFDVAGTIKLKAQLKTTNDNLTIAGQTSPGGICIADYDFVINSNNVIIRFMRFRPGNVNLDSDGLGGMDKKNIIVDHCSISWCTDECLSVYGMENSTVQWCLAAQALRDTPSKDKPHGFGGNWGGHYASYHHNMIAHCESRVPRLGPRPTTLALTECVDIRNNVFYNWAGEGCYGGEDQHVNLVNNYYKPGPATDKASSKVQYRIAKIGIYTQEYVQKNPSFAPYAQKWGTFYIDGNVMEGNSGVTVDNWTNGVYAQQTNDDKVDNMWTRAAQAGLKLSKPLDYGTVTTHTAEVAYNKVMKYVGCCDYRDKVDNLVIKDVKNRGASYTASGNLDGYINTPNDIIELGSNSWPELSLDTKRCVIDSDGDGIPDEWEIEYGLDPNDSSDGNKKMIDVNGKYTNLEMYMNSLVHGIVQDQNAD</sequence>
<dbReference type="Proteomes" id="UP000421791">
    <property type="component" value="Unassembled WGS sequence"/>
</dbReference>
<dbReference type="EC" id="4.2.2.2" evidence="5"/>
<organism evidence="5 8">
    <name type="scientific">Bacteroides finegoldii</name>
    <dbReference type="NCBI Taxonomy" id="338188"/>
    <lineage>
        <taxon>Bacteria</taxon>
        <taxon>Pseudomonadati</taxon>
        <taxon>Bacteroidota</taxon>
        <taxon>Bacteroidia</taxon>
        <taxon>Bacteroidales</taxon>
        <taxon>Bacteroidaceae</taxon>
        <taxon>Bacteroides</taxon>
    </lineage>
</organism>
<evidence type="ECO:0000256" key="2">
    <source>
        <dbReference type="ARBA" id="ARBA00022729"/>
    </source>
</evidence>
<dbReference type="InterPro" id="IPR052063">
    <property type="entry name" value="Polysaccharide_Lyase_1"/>
</dbReference>
<evidence type="ECO:0000313" key="6">
    <source>
        <dbReference type="EMBL" id="KAA5232707.1"/>
    </source>
</evidence>
<evidence type="ECO:0000256" key="1">
    <source>
        <dbReference type="ARBA" id="ARBA00022723"/>
    </source>
</evidence>
<accession>A0A173ZHY3</accession>
<feature type="signal peptide" evidence="4">
    <location>
        <begin position="1"/>
        <end position="21"/>
    </location>
</feature>
<gene>
    <name evidence="5" type="primary">pelA</name>
    <name evidence="5" type="ORF">ERS852397_00789</name>
    <name evidence="7" type="ORF">F2Z09_02890</name>
    <name evidence="6" type="ORF">F2Z22_01635</name>
</gene>
<dbReference type="PANTHER" id="PTHR42970:SF1">
    <property type="entry name" value="PECTATE LYASE C-RELATED"/>
    <property type="match status" value="1"/>
</dbReference>
<keyword evidence="2 4" id="KW-0732">Signal</keyword>
<name>A0A173ZHY3_9BACE</name>
<dbReference type="PRINTS" id="PR00807">
    <property type="entry name" value="AMBALLERGEN"/>
</dbReference>
<keyword evidence="10" id="KW-1185">Reference proteome</keyword>
<dbReference type="PANTHER" id="PTHR42970">
    <property type="entry name" value="PECTATE LYASE C-RELATED"/>
    <property type="match status" value="1"/>
</dbReference>
<dbReference type="AlphaFoldDB" id="A0A173ZHY3"/>